<organism evidence="3 4">
    <name type="scientific">Rotaria socialis</name>
    <dbReference type="NCBI Taxonomy" id="392032"/>
    <lineage>
        <taxon>Eukaryota</taxon>
        <taxon>Metazoa</taxon>
        <taxon>Spiralia</taxon>
        <taxon>Gnathifera</taxon>
        <taxon>Rotifera</taxon>
        <taxon>Eurotatoria</taxon>
        <taxon>Bdelloidea</taxon>
        <taxon>Philodinida</taxon>
        <taxon>Philodinidae</taxon>
        <taxon>Rotaria</taxon>
    </lineage>
</organism>
<dbReference type="Pfam" id="PF00078">
    <property type="entry name" value="RVT_1"/>
    <property type="match status" value="1"/>
</dbReference>
<reference evidence="3" key="1">
    <citation type="submission" date="2021-02" db="EMBL/GenBank/DDBJ databases">
        <authorList>
            <person name="Nowell W R."/>
        </authorList>
    </citation>
    <scope>NUCLEOTIDE SEQUENCE</scope>
</reference>
<sequence length="964" mass="113847">MKQFCQWGFQEKDQKLVEKILVEWFTSGTLENILLQWENNSPKEIQTERTSLNILCYNVQGWGSRCLEVIDIVYKVEASICVFTEVGELWNTSRVPHFNIFHQHGTNKSGGVCVAIGKHLKGTRIEINVENTVIIDVNGLSETIRVIAIYWPAGQIMMLEDLEPYIIENTIITGDFNASIKEWGSESSDKRGRNLKTWVEKNNLCYIPSTLHSSKRSNRNIDLSFTNIDEVRGETLKMGTSDHWPLLITCENVGFDKNKMFPHVNWKAYEAILTLLQDFWTNEQNRGMQADEWYMNYVRFLAALKVRLTQWKEKEKFRPSLPPYLIQKLKEVKRIRNKYYHERTIFNINEETRVLLRVMSREVKIEIAKYKSSKWQEFLSKIQETHDNTDRAFWLYLSRIYKHKSLPFSKLDTGKTVLTKENEISDELYCYYSEQFKAQNTDMSDPHENQIETEYLELMNKIPILNEKIEKTNFTEIKKHILKLKPKKSSGFDAVSNFIIKRIPPGYISCLVNCFNTWLNEHRYPDMWKLAKIVTLNKLKAGIPRCDQTRPISLLATHSKLFEKIMLERLRYWAETNRLVPAEQSGFRPGCLLQTRVLSIYQEVKNNMTANIPTLAVYVDYQKAYDKVWHKGLVVKLNRMGIPLGLLKLIISWLNDRRAYVIFGENKSKIFYTHIGLPQGSSLSPYLFIVYHSDLVTCLGAFSSHIFADDLNVLISPPICRGFQPMINFLEEEGTKICNKIAYYSKKWKQPVNFSKTVVQIFHSQVQNPVIDIYMEGKKLEVVREFKYLGLTWTNKMSLKPTIDKTLESIQRTFSKLRWMKGGKTLSKDVLRRCFFAFSFPYFAWIFPFYPFLPETQKELLLRKFRNGLRLIHRCPFARATDLLQITNEEPLEEYVKRYIKKRLERFERSDFGLSLFYNDVFFWDTFHKNKNDQMGHFFRMKRVRLMRERHQSLLLQWLEFLCV</sequence>
<dbReference type="EMBL" id="CAJOBQ010002053">
    <property type="protein sequence ID" value="CAF4535896.1"/>
    <property type="molecule type" value="Genomic_DNA"/>
</dbReference>
<dbReference type="PANTHER" id="PTHR36688">
    <property type="entry name" value="ENDO/EXONUCLEASE/PHOSPHATASE DOMAIN-CONTAINING PROTEIN"/>
    <property type="match status" value="1"/>
</dbReference>
<accession>A0A820XX83</accession>
<dbReference type="GO" id="GO:0003824">
    <property type="term" value="F:catalytic activity"/>
    <property type="evidence" value="ECO:0007669"/>
    <property type="project" value="InterPro"/>
</dbReference>
<dbReference type="Pfam" id="PF14529">
    <property type="entry name" value="Exo_endo_phos_2"/>
    <property type="match status" value="1"/>
</dbReference>
<evidence type="ECO:0000313" key="2">
    <source>
        <dbReference type="EMBL" id="CAF3745477.1"/>
    </source>
</evidence>
<dbReference type="InterPro" id="IPR043502">
    <property type="entry name" value="DNA/RNA_pol_sf"/>
</dbReference>
<dbReference type="InterPro" id="IPR005135">
    <property type="entry name" value="Endo/exonuclease/phosphatase"/>
</dbReference>
<dbReference type="InterPro" id="IPR000477">
    <property type="entry name" value="RT_dom"/>
</dbReference>
<name>A0A820XX83_9BILA</name>
<feature type="domain" description="Reverse transcriptase" evidence="1">
    <location>
        <begin position="517"/>
        <end position="793"/>
    </location>
</feature>
<dbReference type="PROSITE" id="PS50878">
    <property type="entry name" value="RT_POL"/>
    <property type="match status" value="1"/>
</dbReference>
<comment type="caution">
    <text evidence="3">The sequence shown here is derived from an EMBL/GenBank/DDBJ whole genome shotgun (WGS) entry which is preliminary data.</text>
</comment>
<proteinExistence type="predicted"/>
<dbReference type="AlphaFoldDB" id="A0A820XX83"/>
<evidence type="ECO:0000259" key="1">
    <source>
        <dbReference type="PROSITE" id="PS50878"/>
    </source>
</evidence>
<dbReference type="InterPro" id="IPR052560">
    <property type="entry name" value="RdDP_mobile_element"/>
</dbReference>
<dbReference type="EMBL" id="CAJNYU010004341">
    <property type="protein sequence ID" value="CAF3745477.1"/>
    <property type="molecule type" value="Genomic_DNA"/>
</dbReference>
<dbReference type="Proteomes" id="UP000663862">
    <property type="component" value="Unassembled WGS sequence"/>
</dbReference>
<dbReference type="SUPFAM" id="SSF56672">
    <property type="entry name" value="DNA/RNA polymerases"/>
    <property type="match status" value="1"/>
</dbReference>
<dbReference type="SUPFAM" id="SSF56219">
    <property type="entry name" value="DNase I-like"/>
    <property type="match status" value="1"/>
</dbReference>
<evidence type="ECO:0000313" key="4">
    <source>
        <dbReference type="Proteomes" id="UP000663862"/>
    </source>
</evidence>
<evidence type="ECO:0000313" key="3">
    <source>
        <dbReference type="EMBL" id="CAF4535896.1"/>
    </source>
</evidence>
<dbReference type="PANTHER" id="PTHR36688:SF2">
    <property type="entry name" value="ENDONUCLEASE_EXONUCLEASE_PHOSPHATASE DOMAIN-CONTAINING PROTEIN"/>
    <property type="match status" value="1"/>
</dbReference>
<dbReference type="InterPro" id="IPR036691">
    <property type="entry name" value="Endo/exonu/phosph_ase_sf"/>
</dbReference>
<protein>
    <recommendedName>
        <fullName evidence="1">Reverse transcriptase domain-containing protein</fullName>
    </recommendedName>
</protein>
<dbReference type="Proteomes" id="UP000663869">
    <property type="component" value="Unassembled WGS sequence"/>
</dbReference>
<dbReference type="Gene3D" id="3.60.10.10">
    <property type="entry name" value="Endonuclease/exonuclease/phosphatase"/>
    <property type="match status" value="1"/>
</dbReference>
<dbReference type="CDD" id="cd01650">
    <property type="entry name" value="RT_nLTR_like"/>
    <property type="match status" value="1"/>
</dbReference>
<gene>
    <name evidence="2" type="ORF">FME351_LOCUS30527</name>
    <name evidence="3" type="ORF">TSG867_LOCUS23614</name>
</gene>